<dbReference type="Proteomes" id="UP000694867">
    <property type="component" value="Unplaced"/>
</dbReference>
<keyword evidence="2" id="KW-1185">Reference proteome</keyword>
<dbReference type="RefSeq" id="XP_018493941.1">
    <property type="nucleotide sequence ID" value="XM_018638425.1"/>
</dbReference>
<evidence type="ECO:0000256" key="1">
    <source>
        <dbReference type="SAM" id="MobiDB-lite"/>
    </source>
</evidence>
<reference evidence="3" key="1">
    <citation type="submission" date="2025-08" db="UniProtKB">
        <authorList>
            <consortium name="RefSeq"/>
        </authorList>
    </citation>
    <scope>IDENTIFICATION</scope>
</reference>
<dbReference type="InterPro" id="IPR012337">
    <property type="entry name" value="RNaseH-like_sf"/>
</dbReference>
<proteinExistence type="predicted"/>
<dbReference type="PANTHER" id="PTHR47501">
    <property type="entry name" value="TRANSPOSASE-RELATED"/>
    <property type="match status" value="1"/>
</dbReference>
<evidence type="ECO:0000313" key="2">
    <source>
        <dbReference type="Proteomes" id="UP000694867"/>
    </source>
</evidence>
<dbReference type="PANTHER" id="PTHR47501:SF5">
    <property type="entry name" value="HAT C-TERMINAL DIMERISATION DOMAIN-CONTAINING PROTEIN"/>
    <property type="match status" value="1"/>
</dbReference>
<sequence>MRRTAIDLQKKFDEAVVKFITHTSVPLQVVEEKSFEELLDLLGLKQKKLELMSRRTLGRRLDEASAKYRIYLTDLLSKPAWVSTTADIWSGGKRSFLGMTVHWIDGQYNRRSAPLVCKRFRGTHSFERIADLVSEIHESYNLPPSKISATVTDNGSNFIKAFTEFGILAVNVGRDRDEVGENAEDGDVSMDTTDESMASGGEREVERDREHLEVRHDNIEDEESEEYASSGGTTDNIESYASDDDSSGSRHTETNSWVGLEESTLVRLPSHARCASHTLSLCATTDVKRVLENHRALADRHDMIITKCNSLWNASRTPKWAEVIQAITGRALPRPVVTRWNSLFDSLTALLEQRPKIPTLMARLDLPNPFTDEDFSYIKEYLECLKPIAIGLDKLQAEKLAFYGVLLPTLHVVRKQLFTVSRTHLRFCGPVVEGLLQSMETRFEKIFNCRTIEGEKSAIAAISMPTFKKAWFACIAPEDREFILDSFRKLMRDRQEGQTIPEHQPMTRDNHYDYYDFGDEHTTASSPASQRRDAAQEIMQQYLDDADTALVMLEKYPTIASIFREFNTQPPSSAEVERLFSYATMTNAPNANRLSDTRFEQRVILRRAQSVFD</sequence>
<evidence type="ECO:0000313" key="3">
    <source>
        <dbReference type="RefSeq" id="XP_018493941.1"/>
    </source>
</evidence>
<dbReference type="KEGG" id="goe:108863814"/>
<protein>
    <submittedName>
        <fullName evidence="3">Uncharacterized protein LOC108863814</fullName>
    </submittedName>
</protein>
<feature type="compositionally biased region" description="Polar residues" evidence="1">
    <location>
        <begin position="230"/>
        <end position="239"/>
    </location>
</feature>
<feature type="region of interest" description="Disordered" evidence="1">
    <location>
        <begin position="178"/>
        <end position="255"/>
    </location>
</feature>
<dbReference type="AlphaFoldDB" id="A0AAJ7L4A8"/>
<name>A0AAJ7L4A8_9ACAR</name>
<gene>
    <name evidence="3" type="primary">LOC108863814</name>
</gene>
<feature type="compositionally biased region" description="Basic and acidic residues" evidence="1">
    <location>
        <begin position="201"/>
        <end position="218"/>
    </location>
</feature>
<organism evidence="2 3">
    <name type="scientific">Galendromus occidentalis</name>
    <name type="common">western predatory mite</name>
    <dbReference type="NCBI Taxonomy" id="34638"/>
    <lineage>
        <taxon>Eukaryota</taxon>
        <taxon>Metazoa</taxon>
        <taxon>Ecdysozoa</taxon>
        <taxon>Arthropoda</taxon>
        <taxon>Chelicerata</taxon>
        <taxon>Arachnida</taxon>
        <taxon>Acari</taxon>
        <taxon>Parasitiformes</taxon>
        <taxon>Mesostigmata</taxon>
        <taxon>Gamasina</taxon>
        <taxon>Phytoseioidea</taxon>
        <taxon>Phytoseiidae</taxon>
        <taxon>Typhlodrominae</taxon>
        <taxon>Galendromus</taxon>
    </lineage>
</organism>
<accession>A0AAJ7L4A8</accession>
<feature type="compositionally biased region" description="Acidic residues" evidence="1">
    <location>
        <begin position="180"/>
        <end position="194"/>
    </location>
</feature>
<dbReference type="SUPFAM" id="SSF53098">
    <property type="entry name" value="Ribonuclease H-like"/>
    <property type="match status" value="1"/>
</dbReference>
<dbReference type="GeneID" id="108863814"/>